<name>A0A4Z1HVG4_9HELO</name>
<evidence type="ECO:0000256" key="1">
    <source>
        <dbReference type="SAM" id="MobiDB-lite"/>
    </source>
</evidence>
<organism evidence="2 3">
    <name type="scientific">Botryotinia narcissicola</name>
    <dbReference type="NCBI Taxonomy" id="278944"/>
    <lineage>
        <taxon>Eukaryota</taxon>
        <taxon>Fungi</taxon>
        <taxon>Dikarya</taxon>
        <taxon>Ascomycota</taxon>
        <taxon>Pezizomycotina</taxon>
        <taxon>Leotiomycetes</taxon>
        <taxon>Helotiales</taxon>
        <taxon>Sclerotiniaceae</taxon>
        <taxon>Botryotinia</taxon>
    </lineage>
</organism>
<evidence type="ECO:0000313" key="3">
    <source>
        <dbReference type="Proteomes" id="UP000297452"/>
    </source>
</evidence>
<dbReference type="OrthoDB" id="4507572at2759"/>
<protein>
    <submittedName>
        <fullName evidence="2">Uncharacterized protein</fullName>
    </submittedName>
</protein>
<feature type="region of interest" description="Disordered" evidence="1">
    <location>
        <begin position="46"/>
        <end position="198"/>
    </location>
</feature>
<keyword evidence="3" id="KW-1185">Reference proteome</keyword>
<proteinExistence type="predicted"/>
<sequence length="198" mass="22085">MWKRLNAPRSSGTTARQSSISEPVLVETTIFEKSYGAAGRINVDINMSSSDRNAPHPSRPTRKNTPKGLPLLPFEAVPPMHSRQNSDNFRPVSSVYSQPSPGPMHDQFPYNTYAKPMTPNSAEVSPPSSPEFDRMQRNPNRYQDHEVSPIDEVPDISQLGLGKSKERTDSRLKPPSSNIPVIRREKRRNQVAAVAAKL</sequence>
<feature type="compositionally biased region" description="Basic and acidic residues" evidence="1">
    <location>
        <begin position="163"/>
        <end position="172"/>
    </location>
</feature>
<dbReference type="AlphaFoldDB" id="A0A4Z1HVG4"/>
<dbReference type="PANTHER" id="PTHR42023:SF1">
    <property type="entry name" value="BHLH DOMAIN-CONTAINING PROTEIN"/>
    <property type="match status" value="1"/>
</dbReference>
<dbReference type="Proteomes" id="UP000297452">
    <property type="component" value="Unassembled WGS sequence"/>
</dbReference>
<gene>
    <name evidence="2" type="ORF">BOTNAR_0308g00160</name>
</gene>
<comment type="caution">
    <text evidence="2">The sequence shown here is derived from an EMBL/GenBank/DDBJ whole genome shotgun (WGS) entry which is preliminary data.</text>
</comment>
<feature type="compositionally biased region" description="Basic and acidic residues" evidence="1">
    <location>
        <begin position="131"/>
        <end position="148"/>
    </location>
</feature>
<accession>A0A4Z1HVG4</accession>
<dbReference type="PANTHER" id="PTHR42023">
    <property type="entry name" value="BHLH DOMAIN-CONTAINING PROTEIN"/>
    <property type="match status" value="1"/>
</dbReference>
<dbReference type="EMBL" id="PQXJ01000308">
    <property type="protein sequence ID" value="TGO52981.1"/>
    <property type="molecule type" value="Genomic_DNA"/>
</dbReference>
<evidence type="ECO:0000313" key="2">
    <source>
        <dbReference type="EMBL" id="TGO52981.1"/>
    </source>
</evidence>
<reference evidence="2 3" key="1">
    <citation type="submission" date="2017-12" db="EMBL/GenBank/DDBJ databases">
        <title>Comparative genomics of Botrytis spp.</title>
        <authorList>
            <person name="Valero-Jimenez C.A."/>
            <person name="Tapia P."/>
            <person name="Veloso J."/>
            <person name="Silva-Moreno E."/>
            <person name="Staats M."/>
            <person name="Valdes J.H."/>
            <person name="Van Kan J.A.L."/>
        </authorList>
    </citation>
    <scope>NUCLEOTIDE SEQUENCE [LARGE SCALE GENOMIC DNA]</scope>
    <source>
        <strain evidence="2 3">MUCL2120</strain>
    </source>
</reference>